<feature type="compositionally biased region" description="Polar residues" evidence="1">
    <location>
        <begin position="51"/>
        <end position="67"/>
    </location>
</feature>
<feature type="compositionally biased region" description="Basic and acidic residues" evidence="1">
    <location>
        <begin position="83"/>
        <end position="93"/>
    </location>
</feature>
<dbReference type="OrthoDB" id="3797593at2759"/>
<accession>A0A6A6AQP4</accession>
<feature type="compositionally biased region" description="Basic and acidic residues" evidence="1">
    <location>
        <begin position="121"/>
        <end position="136"/>
    </location>
</feature>
<feature type="compositionally biased region" description="Low complexity" evidence="1">
    <location>
        <begin position="1"/>
        <end position="10"/>
    </location>
</feature>
<dbReference type="AlphaFoldDB" id="A0A6A6AQP4"/>
<dbReference type="EMBL" id="ML977499">
    <property type="protein sequence ID" value="KAF2133284.1"/>
    <property type="molecule type" value="Genomic_DNA"/>
</dbReference>
<feature type="compositionally biased region" description="Polar residues" evidence="1">
    <location>
        <begin position="142"/>
        <end position="184"/>
    </location>
</feature>
<feature type="compositionally biased region" description="Basic residues" evidence="1">
    <location>
        <begin position="220"/>
        <end position="234"/>
    </location>
</feature>
<feature type="compositionally biased region" description="Basic and acidic residues" evidence="1">
    <location>
        <begin position="104"/>
        <end position="114"/>
    </location>
</feature>
<name>A0A6A6AQP4_9PLEO</name>
<organism evidence="2 3">
    <name type="scientific">Dothidotthia symphoricarpi CBS 119687</name>
    <dbReference type="NCBI Taxonomy" id="1392245"/>
    <lineage>
        <taxon>Eukaryota</taxon>
        <taxon>Fungi</taxon>
        <taxon>Dikarya</taxon>
        <taxon>Ascomycota</taxon>
        <taxon>Pezizomycotina</taxon>
        <taxon>Dothideomycetes</taxon>
        <taxon>Pleosporomycetidae</taxon>
        <taxon>Pleosporales</taxon>
        <taxon>Dothidotthiaceae</taxon>
        <taxon>Dothidotthia</taxon>
    </lineage>
</organism>
<evidence type="ECO:0000313" key="2">
    <source>
        <dbReference type="EMBL" id="KAF2133284.1"/>
    </source>
</evidence>
<evidence type="ECO:0000256" key="1">
    <source>
        <dbReference type="SAM" id="MobiDB-lite"/>
    </source>
</evidence>
<gene>
    <name evidence="2" type="ORF">P153DRAFT_153813</name>
</gene>
<evidence type="ECO:0000313" key="3">
    <source>
        <dbReference type="Proteomes" id="UP000799771"/>
    </source>
</evidence>
<proteinExistence type="predicted"/>
<reference evidence="2" key="1">
    <citation type="journal article" date="2020" name="Stud. Mycol.">
        <title>101 Dothideomycetes genomes: a test case for predicting lifestyles and emergence of pathogens.</title>
        <authorList>
            <person name="Haridas S."/>
            <person name="Albert R."/>
            <person name="Binder M."/>
            <person name="Bloem J."/>
            <person name="Labutti K."/>
            <person name="Salamov A."/>
            <person name="Andreopoulos B."/>
            <person name="Baker S."/>
            <person name="Barry K."/>
            <person name="Bills G."/>
            <person name="Bluhm B."/>
            <person name="Cannon C."/>
            <person name="Castanera R."/>
            <person name="Culley D."/>
            <person name="Daum C."/>
            <person name="Ezra D."/>
            <person name="Gonzalez J."/>
            <person name="Henrissat B."/>
            <person name="Kuo A."/>
            <person name="Liang C."/>
            <person name="Lipzen A."/>
            <person name="Lutzoni F."/>
            <person name="Magnuson J."/>
            <person name="Mondo S."/>
            <person name="Nolan M."/>
            <person name="Ohm R."/>
            <person name="Pangilinan J."/>
            <person name="Park H.-J."/>
            <person name="Ramirez L."/>
            <person name="Alfaro M."/>
            <person name="Sun H."/>
            <person name="Tritt A."/>
            <person name="Yoshinaga Y."/>
            <person name="Zwiers L.-H."/>
            <person name="Turgeon B."/>
            <person name="Goodwin S."/>
            <person name="Spatafora J."/>
            <person name="Crous P."/>
            <person name="Grigoriev I."/>
        </authorList>
    </citation>
    <scope>NUCLEOTIDE SEQUENCE</scope>
    <source>
        <strain evidence="2">CBS 119687</strain>
    </source>
</reference>
<protein>
    <submittedName>
        <fullName evidence="2">Uncharacterized protein</fullName>
    </submittedName>
</protein>
<dbReference type="RefSeq" id="XP_033527671.1">
    <property type="nucleotide sequence ID" value="XM_033662215.1"/>
</dbReference>
<keyword evidence="3" id="KW-1185">Reference proteome</keyword>
<sequence length="582" mass="66035">MSQLAGLYGPNNPPPPLPGAPSQGDCGPYGIPLAARSTPHLAPPTFDRTCQRQLSSVQVQTPLQHNSPPVVEDYRYFRPPLKSNERTRQDHRQGRASVQSRVQKYTDDIYDRGRSRSRSPTRTDDRGNEQWRERSLARKSKVQNQEGLHHQVQNTQPVRHTAVRTSDNAYDRSQGSWPRQQSVKGDTEHDKHATKTQHIRSNTALEDLPHLPKSAPGTGKRNRSYNARAKRRALKQQAALGDTQRQWSPVRDGASPKTFADSHHRKASGQRQSQMDGRESMHHDGQPGWDRFVRPEFHEYAGAAVASEPSYVDVEDEIDWDDEDLYIEPPARDSTSSHQYAKMAEHVVSRQQKFSLDHTRGVSAKQRTSPVPSSGSFAAWRKERGGTHDSTMPQGVPQFEQRASAAKLRQDYKRGQDQRFDDPNFIRVADNARTQQRQHPVQHKARTEPQLQHAAHNPSITRKELETPAPPTAYNLRGYEALVLSRSDTQRFKHGNGKVTPRHYGSSGNRDLGLCFATFCTKFACELGVKCPWRHHPLTKAEKEWIVTIGGKREEEFLDNVDRWWALPDVPVPGACMHGKRK</sequence>
<feature type="region of interest" description="Disordered" evidence="1">
    <location>
        <begin position="433"/>
        <end position="459"/>
    </location>
</feature>
<dbReference type="Proteomes" id="UP000799771">
    <property type="component" value="Unassembled WGS sequence"/>
</dbReference>
<dbReference type="GeneID" id="54402647"/>
<feature type="compositionally biased region" description="Basic and acidic residues" evidence="1">
    <location>
        <begin position="276"/>
        <end position="291"/>
    </location>
</feature>
<feature type="region of interest" description="Disordered" evidence="1">
    <location>
        <begin position="1"/>
        <end position="291"/>
    </location>
</feature>